<dbReference type="EC" id="2.7.7.2" evidence="15"/>
<comment type="catalytic activity">
    <reaction evidence="14 15">
        <text>FMN + ATP + H(+) = FAD + diphosphate</text>
        <dbReference type="Rhea" id="RHEA:17237"/>
        <dbReference type="ChEBI" id="CHEBI:15378"/>
        <dbReference type="ChEBI" id="CHEBI:30616"/>
        <dbReference type="ChEBI" id="CHEBI:33019"/>
        <dbReference type="ChEBI" id="CHEBI:57692"/>
        <dbReference type="ChEBI" id="CHEBI:58210"/>
        <dbReference type="EC" id="2.7.7.2"/>
    </reaction>
</comment>
<dbReference type="InterPro" id="IPR015865">
    <property type="entry name" value="Riboflavin_kinase_bac/euk"/>
</dbReference>
<evidence type="ECO:0000256" key="15">
    <source>
        <dbReference type="PIRNR" id="PIRNR004491"/>
    </source>
</evidence>
<dbReference type="NCBIfam" id="TIGR00083">
    <property type="entry name" value="ribF"/>
    <property type="match status" value="1"/>
</dbReference>
<dbReference type="GO" id="GO:0006747">
    <property type="term" value="P:FAD biosynthetic process"/>
    <property type="evidence" value="ECO:0007669"/>
    <property type="project" value="UniProtKB-UniRule"/>
</dbReference>
<evidence type="ECO:0000256" key="1">
    <source>
        <dbReference type="ARBA" id="ARBA00002121"/>
    </source>
</evidence>
<keyword evidence="10 15" id="KW-0274">FAD</keyword>
<evidence type="ECO:0000313" key="18">
    <source>
        <dbReference type="Proteomes" id="UP000318148"/>
    </source>
</evidence>
<evidence type="ECO:0000256" key="14">
    <source>
        <dbReference type="ARBA" id="ARBA00049494"/>
    </source>
</evidence>
<dbReference type="PANTHER" id="PTHR22749:SF6">
    <property type="entry name" value="RIBOFLAVIN KINASE"/>
    <property type="match status" value="1"/>
</dbReference>
<dbReference type="Proteomes" id="UP000318148">
    <property type="component" value="Unassembled WGS sequence"/>
</dbReference>
<dbReference type="GO" id="GO:0009231">
    <property type="term" value="P:riboflavin biosynthetic process"/>
    <property type="evidence" value="ECO:0007669"/>
    <property type="project" value="InterPro"/>
</dbReference>
<keyword evidence="4 15" id="KW-0285">Flavoprotein</keyword>
<dbReference type="Gene3D" id="3.40.50.620">
    <property type="entry name" value="HUPs"/>
    <property type="match status" value="1"/>
</dbReference>
<evidence type="ECO:0000256" key="6">
    <source>
        <dbReference type="ARBA" id="ARBA00022679"/>
    </source>
</evidence>
<keyword evidence="8 15" id="KW-0547">Nucleotide-binding</keyword>
<comment type="function">
    <text evidence="1">Catalyzes the phosphorylation of riboflavin to FMN followed by the adenylation of FMN to FAD.</text>
</comment>
<dbReference type="InterPro" id="IPR002606">
    <property type="entry name" value="Riboflavin_kinase_bac"/>
</dbReference>
<evidence type="ECO:0000256" key="12">
    <source>
        <dbReference type="ARBA" id="ARBA00023268"/>
    </source>
</evidence>
<dbReference type="PIRSF" id="PIRSF004491">
    <property type="entry name" value="FAD_Synth"/>
    <property type="match status" value="1"/>
</dbReference>
<dbReference type="PANTHER" id="PTHR22749">
    <property type="entry name" value="RIBOFLAVIN KINASE/FMN ADENYLYLTRANSFERASE"/>
    <property type="match status" value="1"/>
</dbReference>
<dbReference type="FunFam" id="3.40.50.620:FF:000021">
    <property type="entry name" value="Riboflavin biosynthesis protein"/>
    <property type="match status" value="1"/>
</dbReference>
<dbReference type="EMBL" id="SHBO01000022">
    <property type="protein sequence ID" value="RZO06606.1"/>
    <property type="molecule type" value="Genomic_DNA"/>
</dbReference>
<feature type="domain" description="Riboflavin kinase" evidence="16">
    <location>
        <begin position="191"/>
        <end position="315"/>
    </location>
</feature>
<dbReference type="NCBIfam" id="NF004163">
    <property type="entry name" value="PRK05627.1-6"/>
    <property type="match status" value="1"/>
</dbReference>
<dbReference type="AlphaFoldDB" id="A0A520LMT9"/>
<evidence type="ECO:0000256" key="7">
    <source>
        <dbReference type="ARBA" id="ARBA00022695"/>
    </source>
</evidence>
<keyword evidence="12" id="KW-0511">Multifunctional enzyme</keyword>
<evidence type="ECO:0000256" key="5">
    <source>
        <dbReference type="ARBA" id="ARBA00022643"/>
    </source>
</evidence>
<evidence type="ECO:0000256" key="13">
    <source>
        <dbReference type="ARBA" id="ARBA00047880"/>
    </source>
</evidence>
<evidence type="ECO:0000256" key="4">
    <source>
        <dbReference type="ARBA" id="ARBA00022630"/>
    </source>
</evidence>
<evidence type="ECO:0000256" key="10">
    <source>
        <dbReference type="ARBA" id="ARBA00022827"/>
    </source>
</evidence>
<dbReference type="UniPathway" id="UPA00276">
    <property type="reaction ID" value="UER00406"/>
</dbReference>
<dbReference type="Pfam" id="PF06574">
    <property type="entry name" value="FAD_syn"/>
    <property type="match status" value="1"/>
</dbReference>
<dbReference type="GO" id="GO:0009398">
    <property type="term" value="P:FMN biosynthetic process"/>
    <property type="evidence" value="ECO:0007669"/>
    <property type="project" value="UniProtKB-UniRule"/>
</dbReference>
<comment type="pathway">
    <text evidence="2 15">Cofactor biosynthesis; FAD biosynthesis; FAD from FMN: step 1/1.</text>
</comment>
<organism evidence="17 18">
    <name type="scientific">SAR92 clade bacterium</name>
    <dbReference type="NCBI Taxonomy" id="2315479"/>
    <lineage>
        <taxon>Bacteria</taxon>
        <taxon>Pseudomonadati</taxon>
        <taxon>Pseudomonadota</taxon>
        <taxon>Gammaproteobacteria</taxon>
        <taxon>Cellvibrionales</taxon>
        <taxon>Porticoccaceae</taxon>
        <taxon>SAR92 clade</taxon>
    </lineage>
</organism>
<dbReference type="UniPathway" id="UPA00277">
    <property type="reaction ID" value="UER00407"/>
</dbReference>
<dbReference type="InterPro" id="IPR023468">
    <property type="entry name" value="Riboflavin_kinase"/>
</dbReference>
<evidence type="ECO:0000259" key="16">
    <source>
        <dbReference type="SMART" id="SM00904"/>
    </source>
</evidence>
<dbReference type="SUPFAM" id="SSF52374">
    <property type="entry name" value="Nucleotidylyl transferase"/>
    <property type="match status" value="1"/>
</dbReference>
<keyword evidence="9 15" id="KW-0418">Kinase</keyword>
<keyword evidence="5 15" id="KW-0288">FMN</keyword>
<dbReference type="CDD" id="cd02064">
    <property type="entry name" value="FAD_synthetase_N"/>
    <property type="match status" value="1"/>
</dbReference>
<dbReference type="InterPro" id="IPR023465">
    <property type="entry name" value="Riboflavin_kinase_dom_sf"/>
</dbReference>
<evidence type="ECO:0000256" key="11">
    <source>
        <dbReference type="ARBA" id="ARBA00022840"/>
    </source>
</evidence>
<gene>
    <name evidence="17" type="ORF">EVB02_02360</name>
</gene>
<comment type="catalytic activity">
    <reaction evidence="13 15">
        <text>riboflavin + ATP = FMN + ADP + H(+)</text>
        <dbReference type="Rhea" id="RHEA:14357"/>
        <dbReference type="ChEBI" id="CHEBI:15378"/>
        <dbReference type="ChEBI" id="CHEBI:30616"/>
        <dbReference type="ChEBI" id="CHEBI:57986"/>
        <dbReference type="ChEBI" id="CHEBI:58210"/>
        <dbReference type="ChEBI" id="CHEBI:456216"/>
        <dbReference type="EC" id="2.7.1.26"/>
    </reaction>
</comment>
<dbReference type="SUPFAM" id="SSF82114">
    <property type="entry name" value="Riboflavin kinase-like"/>
    <property type="match status" value="1"/>
</dbReference>
<name>A0A520LMT9_9GAMM</name>
<dbReference type="InterPro" id="IPR014729">
    <property type="entry name" value="Rossmann-like_a/b/a_fold"/>
</dbReference>
<comment type="similarity">
    <text evidence="15">Belongs to the ribF family.</text>
</comment>
<evidence type="ECO:0000256" key="3">
    <source>
        <dbReference type="ARBA" id="ARBA00005201"/>
    </source>
</evidence>
<dbReference type="NCBIfam" id="NF004162">
    <property type="entry name" value="PRK05627.1-5"/>
    <property type="match status" value="1"/>
</dbReference>
<dbReference type="InterPro" id="IPR015864">
    <property type="entry name" value="FAD_synthase"/>
</dbReference>
<dbReference type="Gene3D" id="2.40.30.30">
    <property type="entry name" value="Riboflavin kinase-like"/>
    <property type="match status" value="1"/>
</dbReference>
<dbReference type="GO" id="GO:0008531">
    <property type="term" value="F:riboflavin kinase activity"/>
    <property type="evidence" value="ECO:0007669"/>
    <property type="project" value="UniProtKB-UniRule"/>
</dbReference>
<dbReference type="EC" id="2.7.1.26" evidence="15"/>
<dbReference type="Pfam" id="PF01687">
    <property type="entry name" value="Flavokinase"/>
    <property type="match status" value="1"/>
</dbReference>
<protein>
    <recommendedName>
        <fullName evidence="15">Riboflavin biosynthesis protein</fullName>
    </recommendedName>
    <domain>
        <recommendedName>
            <fullName evidence="15">Riboflavin kinase</fullName>
            <ecNumber evidence="15">2.7.1.26</ecNumber>
        </recommendedName>
        <alternativeName>
            <fullName evidence="15">Flavokinase</fullName>
        </alternativeName>
    </domain>
    <domain>
        <recommendedName>
            <fullName evidence="15">FMN adenylyltransferase</fullName>
            <ecNumber evidence="15">2.7.7.2</ecNumber>
        </recommendedName>
        <alternativeName>
            <fullName evidence="15">FAD pyrophosphorylase</fullName>
        </alternativeName>
        <alternativeName>
            <fullName evidence="15">FAD synthase</fullName>
        </alternativeName>
    </domain>
</protein>
<dbReference type="NCBIfam" id="NF004159">
    <property type="entry name" value="PRK05627.1-2"/>
    <property type="match status" value="1"/>
</dbReference>
<accession>A0A520LMT9</accession>
<keyword evidence="11 15" id="KW-0067">ATP-binding</keyword>
<dbReference type="GO" id="GO:0003919">
    <property type="term" value="F:FMN adenylyltransferase activity"/>
    <property type="evidence" value="ECO:0007669"/>
    <property type="project" value="UniProtKB-UniRule"/>
</dbReference>
<keyword evidence="6 15" id="KW-0808">Transferase</keyword>
<evidence type="ECO:0000256" key="2">
    <source>
        <dbReference type="ARBA" id="ARBA00004726"/>
    </source>
</evidence>
<proteinExistence type="inferred from homology"/>
<evidence type="ECO:0000313" key="17">
    <source>
        <dbReference type="EMBL" id="RZO06606.1"/>
    </source>
</evidence>
<keyword evidence="7 15" id="KW-0548">Nucleotidyltransferase</keyword>
<comment type="caution">
    <text evidence="17">The sequence shown here is derived from an EMBL/GenBank/DDBJ whole genome shotgun (WGS) entry which is preliminary data.</text>
</comment>
<dbReference type="SMART" id="SM00904">
    <property type="entry name" value="Flavokinase"/>
    <property type="match status" value="1"/>
</dbReference>
<comment type="pathway">
    <text evidence="3 15">Cofactor biosynthesis; FMN biosynthesis; FMN from riboflavin (ATP route): step 1/1.</text>
</comment>
<sequence length="320" mass="36101">MEITHKGNTLKIIRGIYNFNSVNEDTALTIGSFDGVHLGHQMVLNDLKAAALKRGLKSAVMIFEPQPQEYFSGEKAPARLMRLRDKLKTFCDSGIDIVVCLRFDDSLRNLTADAFISIIINGLYAKHLIIGDDFRFGCDRSGDFKMLQNSGKLNNFTVQQMRTFDVDDKRVSSTSIRKALIESKFDLAAKLLGKPFEVVGKVTYGAQVGRKLGFPTANINLKRYRVPITGVFAVTLRIDKKVYNGAANVGIRPTVGDLLRPILEVHLLNFSGNIYGKLVSVEFKHKVRDEKKFINIESLVDNIKNDINWVRKWFIEQNDV</sequence>
<evidence type="ECO:0000256" key="8">
    <source>
        <dbReference type="ARBA" id="ARBA00022741"/>
    </source>
</evidence>
<reference evidence="17 18" key="1">
    <citation type="submission" date="2019-02" db="EMBL/GenBank/DDBJ databases">
        <title>Prokaryotic population dynamics and viral predation in marine succession experiment using metagenomics: the confinement effect.</title>
        <authorList>
            <person name="Haro-Moreno J.M."/>
            <person name="Rodriguez-Valera F."/>
            <person name="Lopez-Perez M."/>
        </authorList>
    </citation>
    <scope>NUCLEOTIDE SEQUENCE [LARGE SCALE GENOMIC DNA]</scope>
    <source>
        <strain evidence="17">MED-G169</strain>
    </source>
</reference>
<dbReference type="GO" id="GO:0005524">
    <property type="term" value="F:ATP binding"/>
    <property type="evidence" value="ECO:0007669"/>
    <property type="project" value="UniProtKB-UniRule"/>
</dbReference>
<evidence type="ECO:0000256" key="9">
    <source>
        <dbReference type="ARBA" id="ARBA00022777"/>
    </source>
</evidence>